<keyword evidence="3" id="KW-1185">Reference proteome</keyword>
<name>A0ABD3NEZ3_9STRA</name>
<dbReference type="PANTHER" id="PTHR14614">
    <property type="entry name" value="HEPATOCELLULAR CARCINOMA-ASSOCIATED ANTIGEN"/>
    <property type="match status" value="1"/>
</dbReference>
<dbReference type="AlphaFoldDB" id="A0ABD3NEZ3"/>
<dbReference type="EMBL" id="JALLPJ020001182">
    <property type="protein sequence ID" value="KAL3774676.1"/>
    <property type="molecule type" value="Genomic_DNA"/>
</dbReference>
<reference evidence="2 3" key="1">
    <citation type="submission" date="2024-10" db="EMBL/GenBank/DDBJ databases">
        <title>Updated reference genomes for cyclostephanoid diatoms.</title>
        <authorList>
            <person name="Roberts W.R."/>
            <person name="Alverson A.J."/>
        </authorList>
    </citation>
    <scope>NUCLEOTIDE SEQUENCE [LARGE SCALE GENOMIC DNA]</scope>
    <source>
        <strain evidence="2 3">AJA010-31</strain>
    </source>
</reference>
<protein>
    <recommendedName>
        <fullName evidence="4">Calmodulin-lysine N-methyltransferase</fullName>
    </recommendedName>
</protein>
<dbReference type="Proteomes" id="UP001530400">
    <property type="component" value="Unassembled WGS sequence"/>
</dbReference>
<dbReference type="Pfam" id="PF10294">
    <property type="entry name" value="Methyltransf_16"/>
    <property type="match status" value="1"/>
</dbReference>
<dbReference type="Gene3D" id="3.40.50.150">
    <property type="entry name" value="Vaccinia Virus protein VP39"/>
    <property type="match status" value="1"/>
</dbReference>
<evidence type="ECO:0000313" key="3">
    <source>
        <dbReference type="Proteomes" id="UP001530400"/>
    </source>
</evidence>
<evidence type="ECO:0000256" key="1">
    <source>
        <dbReference type="SAM" id="MobiDB-lite"/>
    </source>
</evidence>
<evidence type="ECO:0008006" key="4">
    <source>
        <dbReference type="Google" id="ProtNLM"/>
    </source>
</evidence>
<sequence>MDQQNQFTQSDDDFWSIALTSESPFNKQESDDENDENEATKKSFSFAIPAPKANLTEEPLTILIRLNNGRGVLDDVSGIPWDASLILAGYLYGTHEGRSLCYNACSCTNSGGILELGSGLGLTGLAATAAAMKFGTHEERILRIVLTDRNDHCILSHLKENVDLNVSRYHSVNEHTLTNVSVEACDWMEVSIHLRTIAKEQQMDTKDTKYNFPQGQFHLILGSALIYVPEHAIECADTIYYYLSDISSYSMEHTSYELKRQAIIVQLPDRSGFATHFLPRCQELGLNVVCEEVSEELIEIVESGLKKTIPSIRDYRMYFITKQQCMRHRLCN</sequence>
<proteinExistence type="predicted"/>
<accession>A0ABD3NEZ3</accession>
<evidence type="ECO:0000313" key="2">
    <source>
        <dbReference type="EMBL" id="KAL3774676.1"/>
    </source>
</evidence>
<comment type="caution">
    <text evidence="2">The sequence shown here is derived from an EMBL/GenBank/DDBJ whole genome shotgun (WGS) entry which is preliminary data.</text>
</comment>
<feature type="region of interest" description="Disordered" evidence="1">
    <location>
        <begin position="23"/>
        <end position="43"/>
    </location>
</feature>
<dbReference type="InterPro" id="IPR019410">
    <property type="entry name" value="Methyltransf_16"/>
</dbReference>
<dbReference type="InterPro" id="IPR029063">
    <property type="entry name" value="SAM-dependent_MTases_sf"/>
</dbReference>
<organism evidence="2 3">
    <name type="scientific">Cyclotella atomus</name>
    <dbReference type="NCBI Taxonomy" id="382360"/>
    <lineage>
        <taxon>Eukaryota</taxon>
        <taxon>Sar</taxon>
        <taxon>Stramenopiles</taxon>
        <taxon>Ochrophyta</taxon>
        <taxon>Bacillariophyta</taxon>
        <taxon>Coscinodiscophyceae</taxon>
        <taxon>Thalassiosirophycidae</taxon>
        <taxon>Stephanodiscales</taxon>
        <taxon>Stephanodiscaceae</taxon>
        <taxon>Cyclotella</taxon>
    </lineage>
</organism>
<gene>
    <name evidence="2" type="ORF">ACHAWO_002539</name>
</gene>